<evidence type="ECO:0000313" key="1">
    <source>
        <dbReference type="EMBL" id="PVH35374.1"/>
    </source>
</evidence>
<dbReference type="Proteomes" id="UP000243499">
    <property type="component" value="Chromosome 7"/>
</dbReference>
<protein>
    <submittedName>
        <fullName evidence="1">Uncharacterized protein</fullName>
    </submittedName>
</protein>
<dbReference type="EMBL" id="CM008052">
    <property type="protein sequence ID" value="PVH35374.1"/>
    <property type="molecule type" value="Genomic_DNA"/>
</dbReference>
<sequence>MRNKADAPQDGTLRYKTDGETRFSFILFSPFSPFLLLLEIGTVASCVTSLAVESKACPVQHEYSLYFYLHIILNLS</sequence>
<reference evidence="1" key="1">
    <citation type="submission" date="2018-04" db="EMBL/GenBank/DDBJ databases">
        <title>WGS assembly of Panicum hallii.</title>
        <authorList>
            <person name="Lovell J."/>
            <person name="Jenkins J."/>
            <person name="Lowry D."/>
            <person name="Mamidi S."/>
            <person name="Sreedasyam A."/>
            <person name="Weng X."/>
            <person name="Barry K."/>
            <person name="Bonette J."/>
            <person name="Campitelli B."/>
            <person name="Daum C."/>
            <person name="Gordon S."/>
            <person name="Gould B."/>
            <person name="Lipzen A."/>
            <person name="Macqueen A."/>
            <person name="Palacio-Mejia J."/>
            <person name="Plott C."/>
            <person name="Shakirov E."/>
            <person name="Shu S."/>
            <person name="Yoshinaga Y."/>
            <person name="Zane M."/>
            <person name="Rokhsar D."/>
            <person name="Grimwood J."/>
            <person name="Schmutz J."/>
            <person name="Juenger T."/>
        </authorList>
    </citation>
    <scope>NUCLEOTIDE SEQUENCE [LARGE SCALE GENOMIC DNA]</scope>
    <source>
        <strain evidence="1">FIL2</strain>
    </source>
</reference>
<accession>A0A2T8ICG5</accession>
<gene>
    <name evidence="1" type="ORF">PAHAL_7G164900</name>
</gene>
<dbReference type="AlphaFoldDB" id="A0A2T8ICG5"/>
<organism evidence="1">
    <name type="scientific">Panicum hallii</name>
    <dbReference type="NCBI Taxonomy" id="206008"/>
    <lineage>
        <taxon>Eukaryota</taxon>
        <taxon>Viridiplantae</taxon>
        <taxon>Streptophyta</taxon>
        <taxon>Embryophyta</taxon>
        <taxon>Tracheophyta</taxon>
        <taxon>Spermatophyta</taxon>
        <taxon>Magnoliopsida</taxon>
        <taxon>Liliopsida</taxon>
        <taxon>Poales</taxon>
        <taxon>Poaceae</taxon>
        <taxon>PACMAD clade</taxon>
        <taxon>Panicoideae</taxon>
        <taxon>Panicodae</taxon>
        <taxon>Paniceae</taxon>
        <taxon>Panicinae</taxon>
        <taxon>Panicum</taxon>
        <taxon>Panicum sect. Panicum</taxon>
    </lineage>
</organism>
<proteinExistence type="predicted"/>
<dbReference type="Gramene" id="PVH35374">
    <property type="protein sequence ID" value="PVH35374"/>
    <property type="gene ID" value="PAHAL_7G164900"/>
</dbReference>
<name>A0A2T8ICG5_9POAL</name>